<keyword evidence="3" id="KW-0813">Transport</keyword>
<dbReference type="SUPFAM" id="SSF51735">
    <property type="entry name" value="NAD(P)-binding Rossmann-fold domains"/>
    <property type="match status" value="1"/>
</dbReference>
<evidence type="ECO:0000256" key="1">
    <source>
        <dbReference type="SAM" id="Phobius"/>
    </source>
</evidence>
<keyword evidence="3" id="KW-0406">Ion transport</keyword>
<dbReference type="InterPro" id="IPR050721">
    <property type="entry name" value="Trk_Ktr_HKT_K-transport"/>
</dbReference>
<name>A0A437Q4E7_9GAMM</name>
<accession>A0A437Q4E7</accession>
<protein>
    <submittedName>
        <fullName evidence="3">Two pore domain potassium channel family protein</fullName>
    </submittedName>
</protein>
<proteinExistence type="predicted"/>
<keyword evidence="1" id="KW-0472">Membrane</keyword>
<dbReference type="RefSeq" id="WP_127695810.1">
    <property type="nucleotide sequence ID" value="NZ_SACQ01000010.1"/>
</dbReference>
<dbReference type="SUPFAM" id="SSF81324">
    <property type="entry name" value="Voltage-gated potassium channels"/>
    <property type="match status" value="1"/>
</dbReference>
<dbReference type="InterPro" id="IPR036291">
    <property type="entry name" value="NAD(P)-bd_dom_sf"/>
</dbReference>
<organism evidence="3 4">
    <name type="scientific">Neptunomonas marina</name>
    <dbReference type="NCBI Taxonomy" id="1815562"/>
    <lineage>
        <taxon>Bacteria</taxon>
        <taxon>Pseudomonadati</taxon>
        <taxon>Pseudomonadota</taxon>
        <taxon>Gammaproteobacteria</taxon>
        <taxon>Oceanospirillales</taxon>
        <taxon>Oceanospirillaceae</taxon>
        <taxon>Neptunomonas</taxon>
    </lineage>
</organism>
<dbReference type="Gene3D" id="1.10.287.70">
    <property type="match status" value="1"/>
</dbReference>
<gene>
    <name evidence="3" type="ORF">EOE65_16600</name>
</gene>
<dbReference type="GO" id="GO:0034220">
    <property type="term" value="P:monoatomic ion transmembrane transport"/>
    <property type="evidence" value="ECO:0007669"/>
    <property type="project" value="UniProtKB-KW"/>
</dbReference>
<keyword evidence="1" id="KW-1133">Transmembrane helix</keyword>
<evidence type="ECO:0000259" key="2">
    <source>
        <dbReference type="Pfam" id="PF07885"/>
    </source>
</evidence>
<feature type="transmembrane region" description="Helical" evidence="1">
    <location>
        <begin position="76"/>
        <end position="102"/>
    </location>
</feature>
<keyword evidence="1" id="KW-0812">Transmembrane</keyword>
<evidence type="ECO:0000313" key="3">
    <source>
        <dbReference type="EMBL" id="RVU29388.1"/>
    </source>
</evidence>
<evidence type="ECO:0000313" key="4">
    <source>
        <dbReference type="Proteomes" id="UP000282818"/>
    </source>
</evidence>
<comment type="caution">
    <text evidence="3">The sequence shown here is derived from an EMBL/GenBank/DDBJ whole genome shotgun (WGS) entry which is preliminary data.</text>
</comment>
<dbReference type="InterPro" id="IPR013099">
    <property type="entry name" value="K_chnl_dom"/>
</dbReference>
<dbReference type="PANTHER" id="PTHR43833:SF9">
    <property type="entry name" value="POTASSIUM CHANNEL PROTEIN YUGO-RELATED"/>
    <property type="match status" value="1"/>
</dbReference>
<dbReference type="Proteomes" id="UP000282818">
    <property type="component" value="Unassembled WGS sequence"/>
</dbReference>
<dbReference type="Pfam" id="PF07885">
    <property type="entry name" value="Ion_trans_2"/>
    <property type="match status" value="1"/>
</dbReference>
<feature type="domain" description="Potassium channel" evidence="2">
    <location>
        <begin position="26"/>
        <end position="101"/>
    </location>
</feature>
<reference evidence="3 4" key="1">
    <citation type="submission" date="2019-01" db="EMBL/GenBank/DDBJ databases">
        <authorList>
            <person name="Chen W.-M."/>
        </authorList>
    </citation>
    <scope>NUCLEOTIDE SEQUENCE [LARGE SCALE GENOMIC DNA]</scope>
    <source>
        <strain evidence="3 4">HPM-16</strain>
    </source>
</reference>
<keyword evidence="3" id="KW-0407">Ion channel</keyword>
<dbReference type="AlphaFoldDB" id="A0A437Q4E7"/>
<dbReference type="PANTHER" id="PTHR43833">
    <property type="entry name" value="POTASSIUM CHANNEL PROTEIN 2-RELATED-RELATED"/>
    <property type="match status" value="1"/>
</dbReference>
<keyword evidence="4" id="KW-1185">Reference proteome</keyword>
<sequence>MLFLRIRRMILALYTRASIAFLLLFTLFYVVSSYLMMAVAGEQALLAPNTFFYWLVTTASTVGYGDLSPGSDLGRFFAYIWVIPAGINIFALLVTRLGFAVWERLLRGKKGLRMLNVSDHILIIGWNDQRTLRFIDMLRAKGASDDRAIVLCVKAEVENPLPGRIEFVRVESFIDPEQMKRACVAAANTIVIDTDADDVTVTTALFCKSVSPDSHKVAYLQDESAAGILRVHCPNIEIVPSVSVEMLAKTAVDPGSSALHKQLLDTTEGQTQYRVEYRGEPRTMKALFHHFKDDLNATIIGVMSADDKEIQLNPPVDRELQRGDFLYYIAASRLSEQACFDF</sequence>
<dbReference type="EMBL" id="SACQ01000010">
    <property type="protein sequence ID" value="RVU29388.1"/>
    <property type="molecule type" value="Genomic_DNA"/>
</dbReference>
<dbReference type="Gene3D" id="3.40.50.720">
    <property type="entry name" value="NAD(P)-binding Rossmann-like Domain"/>
    <property type="match status" value="1"/>
</dbReference>